<dbReference type="EMBL" id="VDMD01000055">
    <property type="protein sequence ID" value="TRM56955.1"/>
    <property type="molecule type" value="Genomic_DNA"/>
</dbReference>
<protein>
    <submittedName>
        <fullName evidence="1">Uncharacterized protein</fullName>
    </submittedName>
</protein>
<accession>A0A550BWP0</accession>
<evidence type="ECO:0000313" key="1">
    <source>
        <dbReference type="EMBL" id="TRM56955.1"/>
    </source>
</evidence>
<sequence length="76" mass="8204">MSIILGVSTVGGVHAVALRKVLYEDTMGARTHPARGTCIYTTPATAELINAPPPVFESHHHTVRQHMRLASKVESS</sequence>
<keyword evidence="2" id="KW-1185">Reference proteome</keyword>
<name>A0A550BWP0_9AGAR</name>
<dbReference type="AlphaFoldDB" id="A0A550BWP0"/>
<comment type="caution">
    <text evidence="1">The sequence shown here is derived from an EMBL/GenBank/DDBJ whole genome shotgun (WGS) entry which is preliminary data.</text>
</comment>
<gene>
    <name evidence="1" type="ORF">BD626DRAFT_516958</name>
</gene>
<evidence type="ECO:0000313" key="2">
    <source>
        <dbReference type="Proteomes" id="UP000320762"/>
    </source>
</evidence>
<reference evidence="1 2" key="1">
    <citation type="journal article" date="2019" name="New Phytol.">
        <title>Comparative genomics reveals unique wood-decay strategies and fruiting body development in the Schizophyllaceae.</title>
        <authorList>
            <person name="Almasi E."/>
            <person name="Sahu N."/>
            <person name="Krizsan K."/>
            <person name="Balint B."/>
            <person name="Kovacs G.M."/>
            <person name="Kiss B."/>
            <person name="Cseklye J."/>
            <person name="Drula E."/>
            <person name="Henrissat B."/>
            <person name="Nagy I."/>
            <person name="Chovatia M."/>
            <person name="Adam C."/>
            <person name="LaButti K."/>
            <person name="Lipzen A."/>
            <person name="Riley R."/>
            <person name="Grigoriev I.V."/>
            <person name="Nagy L.G."/>
        </authorList>
    </citation>
    <scope>NUCLEOTIDE SEQUENCE [LARGE SCALE GENOMIC DNA]</scope>
    <source>
        <strain evidence="1 2">NL-1724</strain>
    </source>
</reference>
<proteinExistence type="predicted"/>
<dbReference type="Proteomes" id="UP000320762">
    <property type="component" value="Unassembled WGS sequence"/>
</dbReference>
<organism evidence="1 2">
    <name type="scientific">Schizophyllum amplum</name>
    <dbReference type="NCBI Taxonomy" id="97359"/>
    <lineage>
        <taxon>Eukaryota</taxon>
        <taxon>Fungi</taxon>
        <taxon>Dikarya</taxon>
        <taxon>Basidiomycota</taxon>
        <taxon>Agaricomycotina</taxon>
        <taxon>Agaricomycetes</taxon>
        <taxon>Agaricomycetidae</taxon>
        <taxon>Agaricales</taxon>
        <taxon>Schizophyllaceae</taxon>
        <taxon>Schizophyllum</taxon>
    </lineage>
</organism>